<keyword evidence="2" id="KW-1185">Reference proteome</keyword>
<reference evidence="1" key="1">
    <citation type="submission" date="2021-06" db="EMBL/GenBank/DDBJ databases">
        <authorList>
            <person name="Kallberg Y."/>
            <person name="Tangrot J."/>
            <person name="Rosling A."/>
        </authorList>
    </citation>
    <scope>NUCLEOTIDE SEQUENCE</scope>
    <source>
        <strain evidence="1">MA461A</strain>
    </source>
</reference>
<evidence type="ECO:0000313" key="1">
    <source>
        <dbReference type="EMBL" id="CAG8840597.1"/>
    </source>
</evidence>
<comment type="caution">
    <text evidence="1">The sequence shown here is derived from an EMBL/GenBank/DDBJ whole genome shotgun (WGS) entry which is preliminary data.</text>
</comment>
<feature type="non-terminal residue" evidence="1">
    <location>
        <position position="1"/>
    </location>
</feature>
<proteinExistence type="predicted"/>
<gene>
    <name evidence="1" type="ORF">RPERSI_LOCUS31493</name>
</gene>
<protein>
    <submittedName>
        <fullName evidence="1">15234_t:CDS:1</fullName>
    </submittedName>
</protein>
<dbReference type="EMBL" id="CAJVQC010127200">
    <property type="protein sequence ID" value="CAG8840597.1"/>
    <property type="molecule type" value="Genomic_DNA"/>
</dbReference>
<evidence type="ECO:0000313" key="2">
    <source>
        <dbReference type="Proteomes" id="UP000789920"/>
    </source>
</evidence>
<organism evidence="1 2">
    <name type="scientific">Racocetra persica</name>
    <dbReference type="NCBI Taxonomy" id="160502"/>
    <lineage>
        <taxon>Eukaryota</taxon>
        <taxon>Fungi</taxon>
        <taxon>Fungi incertae sedis</taxon>
        <taxon>Mucoromycota</taxon>
        <taxon>Glomeromycotina</taxon>
        <taxon>Glomeromycetes</taxon>
        <taxon>Diversisporales</taxon>
        <taxon>Gigasporaceae</taxon>
        <taxon>Racocetra</taxon>
    </lineage>
</organism>
<name>A0ACA9SI45_9GLOM</name>
<sequence length="84" mass="9783">GINCYDAFKKEYFTLRGIIISWLGDTPRLTKLMGLTGHNSYQGCQDIIYLFYENIAKYMFKHWTGIFFLDASQNNEPYVLAKSV</sequence>
<accession>A0ACA9SI45</accession>
<dbReference type="Proteomes" id="UP000789920">
    <property type="component" value="Unassembled WGS sequence"/>
</dbReference>